<keyword evidence="1" id="KW-0472">Membrane</keyword>
<protein>
    <submittedName>
        <fullName evidence="3">17-beta-hydroxysteroid dehydrogenase type 6</fullName>
    </submittedName>
</protein>
<sequence>MLLAGSVFLVALVTLLFAAMKDQAVDYLFASLGFTVVVVYTANIITRWILSILPKDVVSSEGKAVLITGISIENSSTRYTPIPYNNALSLVFIRV</sequence>
<name>A0A8X6MAJ4_NEPPI</name>
<evidence type="ECO:0000313" key="4">
    <source>
        <dbReference type="Proteomes" id="UP000887013"/>
    </source>
</evidence>
<proteinExistence type="predicted"/>
<evidence type="ECO:0000256" key="1">
    <source>
        <dbReference type="SAM" id="Phobius"/>
    </source>
</evidence>
<gene>
    <name evidence="3" type="primary">Hsd17b6</name>
    <name evidence="3" type="ORF">NPIL_261131</name>
</gene>
<keyword evidence="4" id="KW-1185">Reference proteome</keyword>
<feature type="chain" id="PRO_5036467413" evidence="2">
    <location>
        <begin position="19"/>
        <end position="95"/>
    </location>
</feature>
<dbReference type="Proteomes" id="UP000887013">
    <property type="component" value="Unassembled WGS sequence"/>
</dbReference>
<dbReference type="AlphaFoldDB" id="A0A8X6MAJ4"/>
<keyword evidence="2" id="KW-0732">Signal</keyword>
<feature type="transmembrane region" description="Helical" evidence="1">
    <location>
        <begin position="28"/>
        <end position="50"/>
    </location>
</feature>
<accession>A0A8X6MAJ4</accession>
<keyword evidence="1" id="KW-1133">Transmembrane helix</keyword>
<feature type="signal peptide" evidence="2">
    <location>
        <begin position="1"/>
        <end position="18"/>
    </location>
</feature>
<keyword evidence="1" id="KW-0812">Transmembrane</keyword>
<dbReference type="EMBL" id="BMAW01088533">
    <property type="protein sequence ID" value="GFS35153.1"/>
    <property type="molecule type" value="Genomic_DNA"/>
</dbReference>
<organism evidence="3 4">
    <name type="scientific">Nephila pilipes</name>
    <name type="common">Giant wood spider</name>
    <name type="synonym">Nephila maculata</name>
    <dbReference type="NCBI Taxonomy" id="299642"/>
    <lineage>
        <taxon>Eukaryota</taxon>
        <taxon>Metazoa</taxon>
        <taxon>Ecdysozoa</taxon>
        <taxon>Arthropoda</taxon>
        <taxon>Chelicerata</taxon>
        <taxon>Arachnida</taxon>
        <taxon>Araneae</taxon>
        <taxon>Araneomorphae</taxon>
        <taxon>Entelegynae</taxon>
        <taxon>Araneoidea</taxon>
        <taxon>Nephilidae</taxon>
        <taxon>Nephila</taxon>
    </lineage>
</organism>
<reference evidence="3" key="1">
    <citation type="submission" date="2020-08" db="EMBL/GenBank/DDBJ databases">
        <title>Multicomponent nature underlies the extraordinary mechanical properties of spider dragline silk.</title>
        <authorList>
            <person name="Kono N."/>
            <person name="Nakamura H."/>
            <person name="Mori M."/>
            <person name="Yoshida Y."/>
            <person name="Ohtoshi R."/>
            <person name="Malay A.D."/>
            <person name="Moran D.A.P."/>
            <person name="Tomita M."/>
            <person name="Numata K."/>
            <person name="Arakawa K."/>
        </authorList>
    </citation>
    <scope>NUCLEOTIDE SEQUENCE</scope>
</reference>
<evidence type="ECO:0000313" key="3">
    <source>
        <dbReference type="EMBL" id="GFS35153.1"/>
    </source>
</evidence>
<comment type="caution">
    <text evidence="3">The sequence shown here is derived from an EMBL/GenBank/DDBJ whole genome shotgun (WGS) entry which is preliminary data.</text>
</comment>
<evidence type="ECO:0000256" key="2">
    <source>
        <dbReference type="SAM" id="SignalP"/>
    </source>
</evidence>